<dbReference type="Proteomes" id="UP000244005">
    <property type="component" value="Unassembled WGS sequence"/>
</dbReference>
<evidence type="ECO:0000313" key="1">
    <source>
        <dbReference type="EMBL" id="PTQ26268.1"/>
    </source>
</evidence>
<reference evidence="2" key="1">
    <citation type="journal article" date="2017" name="Cell">
        <title>Insights into land plant evolution garnered from the Marchantia polymorpha genome.</title>
        <authorList>
            <person name="Bowman J.L."/>
            <person name="Kohchi T."/>
            <person name="Yamato K.T."/>
            <person name="Jenkins J."/>
            <person name="Shu S."/>
            <person name="Ishizaki K."/>
            <person name="Yamaoka S."/>
            <person name="Nishihama R."/>
            <person name="Nakamura Y."/>
            <person name="Berger F."/>
            <person name="Adam C."/>
            <person name="Aki S.S."/>
            <person name="Althoff F."/>
            <person name="Araki T."/>
            <person name="Arteaga-Vazquez M.A."/>
            <person name="Balasubrmanian S."/>
            <person name="Barry K."/>
            <person name="Bauer D."/>
            <person name="Boehm C.R."/>
            <person name="Briginshaw L."/>
            <person name="Caballero-Perez J."/>
            <person name="Catarino B."/>
            <person name="Chen F."/>
            <person name="Chiyoda S."/>
            <person name="Chovatia M."/>
            <person name="Davies K.M."/>
            <person name="Delmans M."/>
            <person name="Demura T."/>
            <person name="Dierschke T."/>
            <person name="Dolan L."/>
            <person name="Dorantes-Acosta A.E."/>
            <person name="Eklund D.M."/>
            <person name="Florent S.N."/>
            <person name="Flores-Sandoval E."/>
            <person name="Fujiyama A."/>
            <person name="Fukuzawa H."/>
            <person name="Galik B."/>
            <person name="Grimanelli D."/>
            <person name="Grimwood J."/>
            <person name="Grossniklaus U."/>
            <person name="Hamada T."/>
            <person name="Haseloff J."/>
            <person name="Hetherington A.J."/>
            <person name="Higo A."/>
            <person name="Hirakawa Y."/>
            <person name="Hundley H.N."/>
            <person name="Ikeda Y."/>
            <person name="Inoue K."/>
            <person name="Inoue S.I."/>
            <person name="Ishida S."/>
            <person name="Jia Q."/>
            <person name="Kakita M."/>
            <person name="Kanazawa T."/>
            <person name="Kawai Y."/>
            <person name="Kawashima T."/>
            <person name="Kennedy M."/>
            <person name="Kinose K."/>
            <person name="Kinoshita T."/>
            <person name="Kohara Y."/>
            <person name="Koide E."/>
            <person name="Komatsu K."/>
            <person name="Kopischke S."/>
            <person name="Kubo M."/>
            <person name="Kyozuka J."/>
            <person name="Lagercrantz U."/>
            <person name="Lin S.S."/>
            <person name="Lindquist E."/>
            <person name="Lipzen A.M."/>
            <person name="Lu C.W."/>
            <person name="De Luna E."/>
            <person name="Martienssen R.A."/>
            <person name="Minamino N."/>
            <person name="Mizutani M."/>
            <person name="Mizutani M."/>
            <person name="Mochizuki N."/>
            <person name="Monte I."/>
            <person name="Mosher R."/>
            <person name="Nagasaki H."/>
            <person name="Nakagami H."/>
            <person name="Naramoto S."/>
            <person name="Nishitani K."/>
            <person name="Ohtani M."/>
            <person name="Okamoto T."/>
            <person name="Okumura M."/>
            <person name="Phillips J."/>
            <person name="Pollak B."/>
            <person name="Reinders A."/>
            <person name="Rovekamp M."/>
            <person name="Sano R."/>
            <person name="Sawa S."/>
            <person name="Schmid M.W."/>
            <person name="Shirakawa M."/>
            <person name="Solano R."/>
            <person name="Spunde A."/>
            <person name="Suetsugu N."/>
            <person name="Sugano S."/>
            <person name="Sugiyama A."/>
            <person name="Sun R."/>
            <person name="Suzuki Y."/>
            <person name="Takenaka M."/>
            <person name="Takezawa D."/>
            <person name="Tomogane H."/>
            <person name="Tsuzuki M."/>
            <person name="Ueda T."/>
            <person name="Umeda M."/>
            <person name="Ward J.M."/>
            <person name="Watanabe Y."/>
            <person name="Yazaki K."/>
            <person name="Yokoyama R."/>
            <person name="Yoshitake Y."/>
            <person name="Yotsui I."/>
            <person name="Zachgo S."/>
            <person name="Schmutz J."/>
        </authorList>
    </citation>
    <scope>NUCLEOTIDE SEQUENCE [LARGE SCALE GENOMIC DNA]</scope>
    <source>
        <strain evidence="2">Tak-1</strain>
    </source>
</reference>
<dbReference type="EMBL" id="KZ775215">
    <property type="protein sequence ID" value="PTQ26268.1"/>
    <property type="molecule type" value="Genomic_DNA"/>
</dbReference>
<evidence type="ECO:0000313" key="2">
    <source>
        <dbReference type="Proteomes" id="UP000244005"/>
    </source>
</evidence>
<name>A0A2R6VXE2_MARPO</name>
<keyword evidence="2" id="KW-1185">Reference proteome</keyword>
<organism evidence="1 2">
    <name type="scientific">Marchantia polymorpha</name>
    <name type="common">Common liverwort</name>
    <name type="synonym">Marchantia aquatica</name>
    <dbReference type="NCBI Taxonomy" id="3197"/>
    <lineage>
        <taxon>Eukaryota</taxon>
        <taxon>Viridiplantae</taxon>
        <taxon>Streptophyta</taxon>
        <taxon>Embryophyta</taxon>
        <taxon>Marchantiophyta</taxon>
        <taxon>Marchantiopsida</taxon>
        <taxon>Marchantiidae</taxon>
        <taxon>Marchantiales</taxon>
        <taxon>Marchantiaceae</taxon>
        <taxon>Marchantia</taxon>
    </lineage>
</organism>
<sequence>MFQFFGSALSSQSFISRRAIQDTIESQLFWSTIASASDSSLRLHCFIFNGPGGNMAEQDGCSTGGEKAEAEHVIASLIQGGIPPDVVPPPCHPAKTGGLNMQFDDMAKVSRKETMWYIICLAVSSIHATKFSCFVALDKGF</sequence>
<dbReference type="AlphaFoldDB" id="A0A2R6VXE2"/>
<proteinExistence type="predicted"/>
<gene>
    <name evidence="1" type="ORF">MARPO_3701s0001</name>
</gene>
<accession>A0A2R6VXE2</accession>
<protein>
    <submittedName>
        <fullName evidence="1">Uncharacterized protein</fullName>
    </submittedName>
</protein>